<dbReference type="RefSeq" id="WP_031411920.1">
    <property type="nucleotide sequence ID" value="NZ_CP011074.1"/>
</dbReference>
<feature type="signal peptide" evidence="1">
    <location>
        <begin position="1"/>
        <end position="24"/>
    </location>
</feature>
<dbReference type="EMBL" id="CP011074">
    <property type="protein sequence ID" value="AKF93171.1"/>
    <property type="molecule type" value="Genomic_DNA"/>
</dbReference>
<evidence type="ECO:0000313" key="2">
    <source>
        <dbReference type="EMBL" id="AKF93171.1"/>
    </source>
</evidence>
<reference evidence="2" key="1">
    <citation type="submission" date="2015-03" db="EMBL/GenBank/DDBJ databases">
        <title>MIGS Cultured Bacterial/Archaeal sample from Brevibacillus laterosporus.</title>
        <authorList>
            <person name="Zeng D."/>
            <person name="Zhu L."/>
            <person name="Dong G."/>
            <person name="Ye W."/>
            <person name="Ren D."/>
            <person name="Wu L."/>
            <person name="Xu J."/>
            <person name="Li G."/>
            <person name="Guo L."/>
        </authorList>
    </citation>
    <scope>NUCLEOTIDE SEQUENCE</scope>
    <source>
        <strain evidence="2">B9</strain>
    </source>
</reference>
<feature type="chain" id="PRO_5002512030" evidence="1">
    <location>
        <begin position="25"/>
        <end position="143"/>
    </location>
</feature>
<accession>A0A0F6XZ52</accession>
<organism evidence="2">
    <name type="scientific">Brevibacillus laterosporus</name>
    <name type="common">Bacillus laterosporus</name>
    <dbReference type="NCBI Taxonomy" id="1465"/>
    <lineage>
        <taxon>Bacteria</taxon>
        <taxon>Bacillati</taxon>
        <taxon>Bacillota</taxon>
        <taxon>Bacilli</taxon>
        <taxon>Bacillales</taxon>
        <taxon>Paenibacillaceae</taxon>
        <taxon>Brevibacillus</taxon>
    </lineage>
</organism>
<proteinExistence type="predicted"/>
<sequence>MKKAMLTLGVAAVGSLLMVSSAFAAEANYLFKLPANTAQTVADPVVDKSIEKYFPAILPTAQQQNNVTDSSFSKFFPAMLPVAPQADQPAANNTIQKFYPAMLPTQEAAPASGNEAMKKFYPNVLPETTQEAPPQKPSHIIFG</sequence>
<dbReference type="AlphaFoldDB" id="A0A0F6XZ52"/>
<name>A0A0F6XZ52_BRELA</name>
<protein>
    <submittedName>
        <fullName evidence="2">Uncharacterized protein</fullName>
    </submittedName>
</protein>
<gene>
    <name evidence="2" type="ORF">EX87_05515</name>
</gene>
<evidence type="ECO:0000256" key="1">
    <source>
        <dbReference type="SAM" id="SignalP"/>
    </source>
</evidence>
<keyword evidence="1" id="KW-0732">Signal</keyword>